<dbReference type="Pfam" id="PF02221">
    <property type="entry name" value="E1_DerP2_DerF2"/>
    <property type="match status" value="1"/>
</dbReference>
<reference evidence="4 5" key="1">
    <citation type="journal article" date="2008" name="Nature">
        <title>The genome of the choanoflagellate Monosiga brevicollis and the origin of metazoans.</title>
        <authorList>
            <consortium name="JGI Sequencing"/>
            <person name="King N."/>
            <person name="Westbrook M.J."/>
            <person name="Young S.L."/>
            <person name="Kuo A."/>
            <person name="Abedin M."/>
            <person name="Chapman J."/>
            <person name="Fairclough S."/>
            <person name="Hellsten U."/>
            <person name="Isogai Y."/>
            <person name="Letunic I."/>
            <person name="Marr M."/>
            <person name="Pincus D."/>
            <person name="Putnam N."/>
            <person name="Rokas A."/>
            <person name="Wright K.J."/>
            <person name="Zuzow R."/>
            <person name="Dirks W."/>
            <person name="Good M."/>
            <person name="Goodstein D."/>
            <person name="Lemons D."/>
            <person name="Li W."/>
            <person name="Lyons J.B."/>
            <person name="Morris A."/>
            <person name="Nichols S."/>
            <person name="Richter D.J."/>
            <person name="Salamov A."/>
            <person name="Bork P."/>
            <person name="Lim W.A."/>
            <person name="Manning G."/>
            <person name="Miller W.T."/>
            <person name="McGinnis W."/>
            <person name="Shapiro H."/>
            <person name="Tjian R."/>
            <person name="Grigoriev I.V."/>
            <person name="Rokhsar D."/>
        </authorList>
    </citation>
    <scope>NUCLEOTIDE SEQUENCE [LARGE SCALE GENOMIC DNA]</scope>
    <source>
        <strain evidence="5">MX1 / ATCC 50154</strain>
    </source>
</reference>
<dbReference type="Gene3D" id="2.70.220.10">
    <property type="entry name" value="Ganglioside GM2 activator"/>
    <property type="match status" value="1"/>
</dbReference>
<dbReference type="GO" id="GO:0008047">
    <property type="term" value="F:enzyme activator activity"/>
    <property type="evidence" value="ECO:0007669"/>
    <property type="project" value="InterPro"/>
</dbReference>
<dbReference type="GO" id="GO:0009898">
    <property type="term" value="C:cytoplasmic side of plasma membrane"/>
    <property type="evidence" value="ECO:0000318"/>
    <property type="project" value="GO_Central"/>
</dbReference>
<dbReference type="GeneID" id="5893403"/>
<evidence type="ECO:0000256" key="1">
    <source>
        <dbReference type="ARBA" id="ARBA00022729"/>
    </source>
</evidence>
<dbReference type="AlphaFoldDB" id="A9V674"/>
<dbReference type="InterPro" id="IPR003172">
    <property type="entry name" value="ML_dom"/>
</dbReference>
<dbReference type="InterPro" id="IPR028996">
    <property type="entry name" value="GM2-AP"/>
</dbReference>
<protein>
    <recommendedName>
        <fullName evidence="3">MD-2-related lipid-recognition domain-containing protein</fullName>
    </recommendedName>
</protein>
<dbReference type="STRING" id="81824.A9V674"/>
<sequence length="191" mass="20056">MASLKTMTLALAAVFLGMALAAPVHLHQKPVSRVLTSFSFQDCAAPSAPMHGNLSLSPDPIVLPGNITGYAGIVLSSNLSSPLKATVEMKKGIIKVPCVDNFGSCTYDDLCSFLEKIPLKNGTCPDPMPAMGIPCRCPLTPFSAFMPERTFHVSESLPGILDGDYDISAEITDGSGNQVACVKLSLALKSA</sequence>
<dbReference type="SMART" id="SM00737">
    <property type="entry name" value="ML"/>
    <property type="match status" value="1"/>
</dbReference>
<dbReference type="PANTHER" id="PTHR17357:SF0">
    <property type="entry name" value="GANGLIOSIDE GM2 ACTIVATOR"/>
    <property type="match status" value="1"/>
</dbReference>
<dbReference type="KEGG" id="mbr:MONBRDRAFT_38189"/>
<dbReference type="SUPFAM" id="SSF63707">
    <property type="entry name" value="Ganglioside M2 (gm2) activator"/>
    <property type="match status" value="1"/>
</dbReference>
<proteinExistence type="predicted"/>
<dbReference type="EMBL" id="CH991562">
    <property type="protein sequence ID" value="EDQ87022.1"/>
    <property type="molecule type" value="Genomic_DNA"/>
</dbReference>
<gene>
    <name evidence="4" type="ORF">MONBRDRAFT_38189</name>
</gene>
<dbReference type="InParanoid" id="A9V674"/>
<feature type="chain" id="PRO_5002745323" description="MD-2-related lipid-recognition domain-containing protein" evidence="2">
    <location>
        <begin position="22"/>
        <end position="191"/>
    </location>
</feature>
<feature type="signal peptide" evidence="2">
    <location>
        <begin position="1"/>
        <end position="21"/>
    </location>
</feature>
<name>A9V674_MONBE</name>
<dbReference type="GO" id="GO:0005319">
    <property type="term" value="F:lipid transporter activity"/>
    <property type="evidence" value="ECO:0000318"/>
    <property type="project" value="GO_Central"/>
</dbReference>
<dbReference type="eggNOG" id="ENOG502S05S">
    <property type="taxonomic scope" value="Eukaryota"/>
</dbReference>
<dbReference type="OMA" id="WENCGPP"/>
<evidence type="ECO:0000313" key="4">
    <source>
        <dbReference type="EMBL" id="EDQ87022.1"/>
    </source>
</evidence>
<keyword evidence="1 2" id="KW-0732">Signal</keyword>
<dbReference type="FunCoup" id="A9V674">
    <property type="interactions" value="176"/>
</dbReference>
<dbReference type="GO" id="GO:0006869">
    <property type="term" value="P:lipid transport"/>
    <property type="evidence" value="ECO:0000318"/>
    <property type="project" value="GO_Central"/>
</dbReference>
<keyword evidence="5" id="KW-1185">Reference proteome</keyword>
<dbReference type="PANTHER" id="PTHR17357">
    <property type="entry name" value="GM2 GANGLIOSIDE ACTIVATOR PROTEIN"/>
    <property type="match status" value="1"/>
</dbReference>
<evidence type="ECO:0000313" key="5">
    <source>
        <dbReference type="Proteomes" id="UP000001357"/>
    </source>
</evidence>
<dbReference type="GO" id="GO:0006689">
    <property type="term" value="P:ganglioside catabolic process"/>
    <property type="evidence" value="ECO:0000318"/>
    <property type="project" value="GO_Central"/>
</dbReference>
<feature type="domain" description="MD-2-related lipid-recognition" evidence="3">
    <location>
        <begin position="40"/>
        <end position="186"/>
    </location>
</feature>
<dbReference type="RefSeq" id="XP_001748261.1">
    <property type="nucleotide sequence ID" value="XM_001748209.1"/>
</dbReference>
<evidence type="ECO:0000256" key="2">
    <source>
        <dbReference type="SAM" id="SignalP"/>
    </source>
</evidence>
<dbReference type="InterPro" id="IPR036846">
    <property type="entry name" value="GM2-AP_sf"/>
</dbReference>
<evidence type="ECO:0000259" key="3">
    <source>
        <dbReference type="SMART" id="SM00737"/>
    </source>
</evidence>
<accession>A9V674</accession>
<organism evidence="4 5">
    <name type="scientific">Monosiga brevicollis</name>
    <name type="common">Choanoflagellate</name>
    <dbReference type="NCBI Taxonomy" id="81824"/>
    <lineage>
        <taxon>Eukaryota</taxon>
        <taxon>Choanoflagellata</taxon>
        <taxon>Craspedida</taxon>
        <taxon>Salpingoecidae</taxon>
        <taxon>Monosiga</taxon>
    </lineage>
</organism>
<dbReference type="Proteomes" id="UP000001357">
    <property type="component" value="Unassembled WGS sequence"/>
</dbReference>